<dbReference type="InterPro" id="IPR000073">
    <property type="entry name" value="AB_hydrolase_1"/>
</dbReference>
<dbReference type="EMBL" id="BLAJ01000002">
    <property type="protein sequence ID" value="GES48826.1"/>
    <property type="molecule type" value="Genomic_DNA"/>
</dbReference>
<dbReference type="InterPro" id="IPR050471">
    <property type="entry name" value="AB_hydrolase"/>
</dbReference>
<comment type="caution">
    <text evidence="2">The sequence shown here is derived from an EMBL/GenBank/DDBJ whole genome shotgun (WGS) entry which is preliminary data.</text>
</comment>
<dbReference type="Pfam" id="PF00561">
    <property type="entry name" value="Abhydrolase_1"/>
    <property type="match status" value="1"/>
</dbReference>
<protein>
    <submittedName>
        <fullName evidence="2">Esterase</fullName>
    </submittedName>
</protein>
<sequence length="275" mass="29133">MGKKWFKLDDAELAVYENGQGLPVIFQHGLGGDEAQVAQNVPASVDMHRLTLECRAHGASSLGNARPFSIRMFAEDVLAAATVYGFDRFIIGGISMGAAIALHLAHHHAHRIAGLVLVRPAWTFEASPGNLAPIRTVAALIHSHPIEGAKRLFIASETGQRIASEAPDNFSSLLGYFDRPDALAFASVLADIAADGPEVPRATAAALAVPALIIGNQHDAIHPLSCAQTLADVIPGASFVEVTAKAVDKDKHFVEVQDAIAHFLASKTLRSFVSS</sequence>
<keyword evidence="3" id="KW-1185">Reference proteome</keyword>
<accession>A0ABQ0YZW8</accession>
<dbReference type="PANTHER" id="PTHR43433:SF5">
    <property type="entry name" value="AB HYDROLASE-1 DOMAIN-CONTAINING PROTEIN"/>
    <property type="match status" value="1"/>
</dbReference>
<evidence type="ECO:0000313" key="3">
    <source>
        <dbReference type="Proteomes" id="UP000390335"/>
    </source>
</evidence>
<name>A0ABQ0YZW8_9HYPH</name>
<dbReference type="PANTHER" id="PTHR43433">
    <property type="entry name" value="HYDROLASE, ALPHA/BETA FOLD FAMILY PROTEIN"/>
    <property type="match status" value="1"/>
</dbReference>
<organism evidence="2 3">
    <name type="scientific">Rhizobium dioscoreae</name>
    <dbReference type="NCBI Taxonomy" id="2653122"/>
    <lineage>
        <taxon>Bacteria</taxon>
        <taxon>Pseudomonadati</taxon>
        <taxon>Pseudomonadota</taxon>
        <taxon>Alphaproteobacteria</taxon>
        <taxon>Hyphomicrobiales</taxon>
        <taxon>Rhizobiaceae</taxon>
        <taxon>Rhizobium/Agrobacterium group</taxon>
        <taxon>Rhizobium</taxon>
    </lineage>
</organism>
<dbReference type="Gene3D" id="3.40.50.1820">
    <property type="entry name" value="alpha/beta hydrolase"/>
    <property type="match status" value="1"/>
</dbReference>
<dbReference type="InterPro" id="IPR029058">
    <property type="entry name" value="AB_hydrolase_fold"/>
</dbReference>
<dbReference type="RefSeq" id="WP_152092916.1">
    <property type="nucleotide sequence ID" value="NZ_BLAJ01000002.1"/>
</dbReference>
<reference evidence="2 3" key="1">
    <citation type="journal article" date="2020" name="Genome Biol. Evol.">
        <title>Rhizobium dioscoreae sp. nov., a plant growth-promoting bacterium isolated from yam (Dioscorea species).</title>
        <authorList>
            <person name="Ouyabe M."/>
            <person name="Tanaka N."/>
            <person name="Shiwa Y."/>
            <person name="Fujita N."/>
            <person name="Kikuno H."/>
            <person name="Babil P."/>
            <person name="Shiwachi H."/>
        </authorList>
    </citation>
    <scope>NUCLEOTIDE SEQUENCE [LARGE SCALE GENOMIC DNA]</scope>
    <source>
        <strain evidence="2 3">S-93</strain>
    </source>
</reference>
<feature type="domain" description="AB hydrolase-1" evidence="1">
    <location>
        <begin position="23"/>
        <end position="122"/>
    </location>
</feature>
<dbReference type="SUPFAM" id="SSF53474">
    <property type="entry name" value="alpha/beta-Hydrolases"/>
    <property type="match status" value="1"/>
</dbReference>
<evidence type="ECO:0000259" key="1">
    <source>
        <dbReference type="Pfam" id="PF00561"/>
    </source>
</evidence>
<dbReference type="Proteomes" id="UP000390335">
    <property type="component" value="Unassembled WGS sequence"/>
</dbReference>
<evidence type="ECO:0000313" key="2">
    <source>
        <dbReference type="EMBL" id="GES48826.1"/>
    </source>
</evidence>
<gene>
    <name evidence="2" type="ORF">RsS93_14400</name>
</gene>
<proteinExistence type="predicted"/>